<dbReference type="AlphaFoldDB" id="A0A9X6N9H7"/>
<feature type="compositionally biased region" description="Basic residues" evidence="6">
    <location>
        <begin position="73"/>
        <end position="83"/>
    </location>
</feature>
<name>A0A9X6N9H7_HYPEX</name>
<feature type="compositionally biased region" description="Polar residues" evidence="6">
    <location>
        <begin position="49"/>
        <end position="70"/>
    </location>
</feature>
<organism evidence="8 9">
    <name type="scientific">Hypsibius exemplaris</name>
    <name type="common">Freshwater tardigrade</name>
    <dbReference type="NCBI Taxonomy" id="2072580"/>
    <lineage>
        <taxon>Eukaryota</taxon>
        <taxon>Metazoa</taxon>
        <taxon>Ecdysozoa</taxon>
        <taxon>Tardigrada</taxon>
        <taxon>Eutardigrada</taxon>
        <taxon>Parachela</taxon>
        <taxon>Hypsibioidea</taxon>
        <taxon>Hypsibiidae</taxon>
        <taxon>Hypsibius</taxon>
    </lineage>
</organism>
<protein>
    <recommendedName>
        <fullName evidence="4">RNA polymerase II-associated protein 3</fullName>
    </recommendedName>
</protein>
<feature type="region of interest" description="Disordered" evidence="6">
    <location>
        <begin position="47"/>
        <end position="89"/>
    </location>
</feature>
<feature type="domain" description="RNA-polymerase II-associated protein 3-like C-terminal" evidence="7">
    <location>
        <begin position="411"/>
        <end position="483"/>
    </location>
</feature>
<evidence type="ECO:0000256" key="6">
    <source>
        <dbReference type="SAM" id="MobiDB-lite"/>
    </source>
</evidence>
<keyword evidence="2 5" id="KW-0802">TPR repeat</keyword>
<dbReference type="Pfam" id="PF00515">
    <property type="entry name" value="TPR_1"/>
    <property type="match status" value="1"/>
</dbReference>
<feature type="compositionally biased region" description="Polar residues" evidence="6">
    <location>
        <begin position="269"/>
        <end position="284"/>
    </location>
</feature>
<feature type="repeat" description="TPR" evidence="5">
    <location>
        <begin position="214"/>
        <end position="247"/>
    </location>
</feature>
<evidence type="ECO:0000256" key="3">
    <source>
        <dbReference type="ARBA" id="ARBA00038275"/>
    </source>
</evidence>
<accession>A0A9X6N9H7</accession>
<reference evidence="9" key="1">
    <citation type="submission" date="2017-01" db="EMBL/GenBank/DDBJ databases">
        <title>Comparative genomics of anhydrobiosis in the tardigrade Hypsibius dujardini.</title>
        <authorList>
            <person name="Yoshida Y."/>
            <person name="Koutsovoulos G."/>
            <person name="Laetsch D."/>
            <person name="Stevens L."/>
            <person name="Kumar S."/>
            <person name="Horikawa D."/>
            <person name="Ishino K."/>
            <person name="Komine S."/>
            <person name="Tomita M."/>
            <person name="Blaxter M."/>
            <person name="Arakawa K."/>
        </authorList>
    </citation>
    <scope>NUCLEOTIDE SEQUENCE [LARGE SCALE GENOMIC DNA]</scope>
    <source>
        <strain evidence="9">Z151</strain>
    </source>
</reference>
<dbReference type="PROSITE" id="PS50005">
    <property type="entry name" value="TPR"/>
    <property type="match status" value="1"/>
</dbReference>
<dbReference type="InterPro" id="IPR051966">
    <property type="entry name" value="RPAP3"/>
</dbReference>
<dbReference type="PANTHER" id="PTHR46423">
    <property type="entry name" value="RNA POLYMERASE II-ASSOCIATED PROTEIN 3"/>
    <property type="match status" value="1"/>
</dbReference>
<dbReference type="GO" id="GO:0101031">
    <property type="term" value="C:protein folding chaperone complex"/>
    <property type="evidence" value="ECO:0007669"/>
    <property type="project" value="TreeGrafter"/>
</dbReference>
<gene>
    <name evidence="8" type="ORF">BV898_14784</name>
</gene>
<dbReference type="OrthoDB" id="629492at2759"/>
<evidence type="ECO:0000256" key="5">
    <source>
        <dbReference type="PROSITE-ProRule" id="PRU00339"/>
    </source>
</evidence>
<feature type="compositionally biased region" description="Basic and acidic residues" evidence="6">
    <location>
        <begin position="293"/>
        <end position="306"/>
    </location>
</feature>
<dbReference type="SMART" id="SM00028">
    <property type="entry name" value="TPR"/>
    <property type="match status" value="3"/>
</dbReference>
<evidence type="ECO:0000313" key="8">
    <source>
        <dbReference type="EMBL" id="OWA50262.1"/>
    </source>
</evidence>
<evidence type="ECO:0000256" key="1">
    <source>
        <dbReference type="ARBA" id="ARBA00022737"/>
    </source>
</evidence>
<comment type="caution">
    <text evidence="8">The sequence shown here is derived from an EMBL/GenBank/DDBJ whole genome shotgun (WGS) entry which is preliminary data.</text>
</comment>
<evidence type="ECO:0000313" key="9">
    <source>
        <dbReference type="Proteomes" id="UP000192578"/>
    </source>
</evidence>
<feature type="region of interest" description="Disordered" evidence="6">
    <location>
        <begin position="332"/>
        <end position="358"/>
    </location>
</feature>
<dbReference type="Proteomes" id="UP000192578">
    <property type="component" value="Unassembled WGS sequence"/>
</dbReference>
<dbReference type="InterPro" id="IPR019734">
    <property type="entry name" value="TPR_rpt"/>
</dbReference>
<dbReference type="PANTHER" id="PTHR46423:SF1">
    <property type="entry name" value="RNA POLYMERASE II-ASSOCIATED PROTEIN 3"/>
    <property type="match status" value="1"/>
</dbReference>
<dbReference type="InterPro" id="IPR025986">
    <property type="entry name" value="RPAP3-like_C"/>
</dbReference>
<evidence type="ECO:0000256" key="4">
    <source>
        <dbReference type="ARBA" id="ARBA00040133"/>
    </source>
</evidence>
<dbReference type="EMBL" id="MTYJ01000186">
    <property type="protein sequence ID" value="OWA50262.1"/>
    <property type="molecule type" value="Genomic_DNA"/>
</dbReference>
<dbReference type="SUPFAM" id="SSF48452">
    <property type="entry name" value="TPR-like"/>
    <property type="match status" value="1"/>
</dbReference>
<dbReference type="Gene3D" id="1.25.40.10">
    <property type="entry name" value="Tetratricopeptide repeat domain"/>
    <property type="match status" value="1"/>
</dbReference>
<comment type="similarity">
    <text evidence="3">Belongs to the RPAP3 family.</text>
</comment>
<proteinExistence type="inferred from homology"/>
<evidence type="ECO:0000259" key="7">
    <source>
        <dbReference type="Pfam" id="PF13877"/>
    </source>
</evidence>
<evidence type="ECO:0000256" key="2">
    <source>
        <dbReference type="ARBA" id="ARBA00022803"/>
    </source>
</evidence>
<dbReference type="Pfam" id="PF13877">
    <property type="entry name" value="RPAP3_C"/>
    <property type="match status" value="1"/>
</dbReference>
<dbReference type="InterPro" id="IPR011990">
    <property type="entry name" value="TPR-like_helical_dom_sf"/>
</dbReference>
<feature type="region of interest" description="Disordered" evidence="6">
    <location>
        <begin position="267"/>
        <end position="315"/>
    </location>
</feature>
<sequence length="612" mass="68014">MDEKDRTTQKLRDMQHQIRKNTLDTQSYLADLQEWEKDIRQKDAALLTTPANSATKFPLRNTPTLATNPGESRRKKKCQKKEKPKPTTIKSHDYTAWDKFDADKACEDVDYAVQSEDDERCGSECECDQSAKTDQEIEKKARTKRAEFEKSKGNELFAKGKYEEAIGCYTLALSFDHGNAVYYANRAMAALKLKRFVKAEEDCTKALNLDPTYIKAYHRRATARLSLKNISGAREDFIRLLSLEPNNQDAKEKLAIITEWEAKHLPKPTETTASMETSTRTPSSKPALIPKSRSTETVRPEIDGNGRTRVFPLPTPFISVPEKPLRRVNVTDANSASKQEPINIPKAPPSKASQREISATANPTVDVVRQTLPSVSAENPTSNHQGGKDVLPTAVSGRSFGDACVGLFKSKSSSDCADFLQKINVKSLGQLVGQNLSPEIIYTIVNGAIELSNRSPLTAAAGVDYLDALSQLPRFKFFVHGLSYVQKSAVRECLEKCAAAPGSEAASVEILAFGCFFRPLFRNPTRRQPRRTPRCLSNFPRARRFLLPRTQITSCLNPDIACLFTLIGLDYAASAPSDVRAGRPPLRTSPLALHRHTASSFIKFLSLFAVLK</sequence>
<keyword evidence="9" id="KW-1185">Reference proteome</keyword>
<keyword evidence="1" id="KW-0677">Repeat</keyword>